<accession>A0A0S3PMX6</accession>
<organism evidence="1">
    <name type="scientific">Escherichia coli O169:H41</name>
    <dbReference type="NCBI Taxonomy" id="1446701"/>
    <lineage>
        <taxon>Bacteria</taxon>
        <taxon>Pseudomonadati</taxon>
        <taxon>Pseudomonadota</taxon>
        <taxon>Gammaproteobacteria</taxon>
        <taxon>Enterobacterales</taxon>
        <taxon>Enterobacteriaceae</taxon>
        <taxon>Escherichia</taxon>
    </lineage>
</organism>
<proteinExistence type="predicted"/>
<gene>
    <name evidence="1" type="primary">repA1</name>
</gene>
<geneLocation type="plasmid" evidence="1">
    <name>pEntYN10</name>
</geneLocation>
<keyword evidence="1" id="KW-0614">Plasmid</keyword>
<protein>
    <submittedName>
        <fullName evidence="1">Replication protein (IncFII_repA)</fullName>
    </submittedName>
</protein>
<sequence length="102" mass="12073">MVVSAIASTPQIAKAWRFVRERFRSYQTELKSRGIKRARARRDAGRERQDIVTLVKRQLTREIAEGHFTASREAVKREVERRVKERMILSRVRWVSKLPILV</sequence>
<name>A0A0S3PMX6_ECOLX</name>
<evidence type="ECO:0000313" key="1">
    <source>
        <dbReference type="EMBL" id="BAT57094.1"/>
    </source>
</evidence>
<reference evidence="1" key="1">
    <citation type="journal article" date="2015" name="Virulence">
        <title>Characterization of unstable pEntYN10 from enterotoxigenic Escherichia coli (ETEC) O169:H41.</title>
        <authorList>
            <person name="Ban E."/>
            <person name="Yoshida Y."/>
            <person name="Wakushima M."/>
            <person name="Wajima T."/>
            <person name="Hamabata T."/>
            <person name="Ichikawa N."/>
            <person name="Abe H."/>
            <person name="Horiguchi Y."/>
            <person name="Hara-Kudo Y."/>
            <person name="Kage-Nakadai E."/>
            <person name="Yamamoto T."/>
            <person name="Wada T."/>
            <person name="Nishikawa Y."/>
        </authorList>
    </citation>
    <scope>NUCLEOTIDE SEQUENCE</scope>
    <source>
        <strain evidence="1">O169:H41</strain>
        <plasmid evidence="1">pEntYN10</plasmid>
    </source>
</reference>
<dbReference type="EMBL" id="AP014654">
    <property type="protein sequence ID" value="BAT57094.1"/>
    <property type="molecule type" value="Genomic_DNA"/>
</dbReference>
<dbReference type="AlphaFoldDB" id="A0A0S3PMX6"/>